<keyword evidence="2 5" id="KW-0812">Transmembrane</keyword>
<dbReference type="PANTHER" id="PTHR30371:SF0">
    <property type="entry name" value="SEC-INDEPENDENT PROTEIN TRANSLOCASE PROTEIN TATC, CHLOROPLASTIC-RELATED"/>
    <property type="match status" value="1"/>
</dbReference>
<dbReference type="GO" id="GO:0065002">
    <property type="term" value="P:intracellular protein transmembrane transport"/>
    <property type="evidence" value="ECO:0007669"/>
    <property type="project" value="TreeGrafter"/>
</dbReference>
<evidence type="ECO:0000256" key="2">
    <source>
        <dbReference type="ARBA" id="ARBA00022692"/>
    </source>
</evidence>
<dbReference type="Pfam" id="PF00902">
    <property type="entry name" value="TatC"/>
    <property type="match status" value="1"/>
</dbReference>
<proteinExistence type="predicted"/>
<evidence type="ECO:0000256" key="3">
    <source>
        <dbReference type="ARBA" id="ARBA00022989"/>
    </source>
</evidence>
<protein>
    <submittedName>
        <fullName evidence="6">Sec-independent periplasmic protein translocase</fullName>
    </submittedName>
</protein>
<feature type="transmembrane region" description="Helical" evidence="5">
    <location>
        <begin position="6"/>
        <end position="26"/>
    </location>
</feature>
<sequence length="88" mass="9948">LSFSIKLLFAFGILFELPVLIVFLSLAGIVDHKQLLKFSRWFIVLALIVGAVMTTPDVITQIMFAGPLIVLYFISVLIAYFIERSRKT</sequence>
<feature type="non-terminal residue" evidence="6">
    <location>
        <position position="1"/>
    </location>
</feature>
<comment type="caution">
    <text evidence="6">The sequence shown here is derived from an EMBL/GenBank/DDBJ whole genome shotgun (WGS) entry which is preliminary data.</text>
</comment>
<dbReference type="GO" id="GO:0033281">
    <property type="term" value="C:TAT protein transport complex"/>
    <property type="evidence" value="ECO:0007669"/>
    <property type="project" value="TreeGrafter"/>
</dbReference>
<evidence type="ECO:0000256" key="4">
    <source>
        <dbReference type="ARBA" id="ARBA00023136"/>
    </source>
</evidence>
<dbReference type="InterPro" id="IPR002033">
    <property type="entry name" value="TatC"/>
</dbReference>
<dbReference type="AlphaFoldDB" id="D9PM50"/>
<dbReference type="PANTHER" id="PTHR30371">
    <property type="entry name" value="SEC-INDEPENDENT PROTEIN TRANSLOCASE PROTEIN TATC"/>
    <property type="match status" value="1"/>
</dbReference>
<evidence type="ECO:0000256" key="5">
    <source>
        <dbReference type="SAM" id="Phobius"/>
    </source>
</evidence>
<dbReference type="EMBL" id="ADZX01000796">
    <property type="protein sequence ID" value="EFK95363.1"/>
    <property type="molecule type" value="Genomic_DNA"/>
</dbReference>
<dbReference type="GO" id="GO:0043953">
    <property type="term" value="P:protein transport by the Tat complex"/>
    <property type="evidence" value="ECO:0007669"/>
    <property type="project" value="TreeGrafter"/>
</dbReference>
<keyword evidence="3 5" id="KW-1133">Transmembrane helix</keyword>
<feature type="transmembrane region" description="Helical" evidence="5">
    <location>
        <begin position="62"/>
        <end position="82"/>
    </location>
</feature>
<evidence type="ECO:0000256" key="1">
    <source>
        <dbReference type="ARBA" id="ARBA00004141"/>
    </source>
</evidence>
<reference evidence="6" key="2">
    <citation type="journal article" date="2011" name="Microb. Ecol.">
        <title>Taxonomic and Functional Metagenomic Profiling of the Microbial Community in the Anoxic Sediment of a Sub-saline Shallow Lake (Laguna de Carrizo, Central Spain).</title>
        <authorList>
            <person name="Ferrer M."/>
            <person name="Guazzaroni M.E."/>
            <person name="Richter M."/>
            <person name="Garcia-Salamanca A."/>
            <person name="Yarza P."/>
            <person name="Suarez-Suarez A."/>
            <person name="Solano J."/>
            <person name="Alcaide M."/>
            <person name="van Dillewijn P."/>
            <person name="Molina-Henares M.A."/>
            <person name="Lopez-Cortes N."/>
            <person name="Al-Ramahi Y."/>
            <person name="Guerrero C."/>
            <person name="Acosta A."/>
            <person name="de Eugenio L.I."/>
            <person name="Martinez V."/>
            <person name="Marques S."/>
            <person name="Rojo F."/>
            <person name="Santero E."/>
            <person name="Genilloud O."/>
            <person name="Perez-Perez J."/>
            <person name="Rossello-Mora R."/>
            <person name="Ramos J.L."/>
        </authorList>
    </citation>
    <scope>NUCLEOTIDE SEQUENCE</scope>
</reference>
<organism evidence="6">
    <name type="scientific">sediment metagenome</name>
    <dbReference type="NCBI Taxonomy" id="749907"/>
    <lineage>
        <taxon>unclassified sequences</taxon>
        <taxon>metagenomes</taxon>
        <taxon>ecological metagenomes</taxon>
    </lineage>
</organism>
<accession>D9PM50</accession>
<comment type="subcellular location">
    <subcellularLocation>
        <location evidence="1">Membrane</location>
        <topology evidence="1">Multi-pass membrane protein</topology>
    </subcellularLocation>
</comment>
<evidence type="ECO:0000313" key="6">
    <source>
        <dbReference type="EMBL" id="EFK95363.1"/>
    </source>
</evidence>
<reference evidence="6" key="1">
    <citation type="submission" date="2010-07" db="EMBL/GenBank/DDBJ databases">
        <authorList>
            <consortium name="CONSOLIDER consortium CSD2007-00005"/>
            <person name="Guazzaroni M.-E."/>
            <person name="Richter M."/>
            <person name="Garcia-Salamanca A."/>
            <person name="Yarza P."/>
            <person name="Ferrer M."/>
        </authorList>
    </citation>
    <scope>NUCLEOTIDE SEQUENCE</scope>
</reference>
<gene>
    <name evidence="6" type="ORF">LDC_2628</name>
</gene>
<name>D9PM50_9ZZZZ</name>
<keyword evidence="4 5" id="KW-0472">Membrane</keyword>
<dbReference type="GO" id="GO:0009977">
    <property type="term" value="F:proton motive force dependent protein transmembrane transporter activity"/>
    <property type="evidence" value="ECO:0007669"/>
    <property type="project" value="TreeGrafter"/>
</dbReference>